<gene>
    <name evidence="3" type="ORF">EV383_2979</name>
</gene>
<dbReference type="RefSeq" id="WP_130290446.1">
    <property type="nucleotide sequence ID" value="NZ_SHKL01000001.1"/>
</dbReference>
<feature type="domain" description="SWIM-type" evidence="2">
    <location>
        <begin position="138"/>
        <end position="172"/>
    </location>
</feature>
<proteinExistence type="predicted"/>
<keyword evidence="1" id="KW-0863">Zinc-finger</keyword>
<evidence type="ECO:0000259" key="2">
    <source>
        <dbReference type="PROSITE" id="PS50966"/>
    </source>
</evidence>
<name>A0A4V2FQW7_PSEST</name>
<comment type="caution">
    <text evidence="3">The sequence shown here is derived from an EMBL/GenBank/DDBJ whole genome shotgun (WGS) entry which is preliminary data.</text>
</comment>
<evidence type="ECO:0000313" key="3">
    <source>
        <dbReference type="EMBL" id="RZT86090.1"/>
    </source>
</evidence>
<dbReference type="GO" id="GO:0008270">
    <property type="term" value="F:zinc ion binding"/>
    <property type="evidence" value="ECO:0007669"/>
    <property type="project" value="UniProtKB-KW"/>
</dbReference>
<dbReference type="Proteomes" id="UP000291591">
    <property type="component" value="Unassembled WGS sequence"/>
</dbReference>
<reference evidence="3 4" key="1">
    <citation type="submission" date="2019-02" db="EMBL/GenBank/DDBJ databases">
        <title>Sequencing the genomes of 1000 actinobacteria strains.</title>
        <authorList>
            <person name="Klenk H.-P."/>
        </authorList>
    </citation>
    <scope>NUCLEOTIDE SEQUENCE [LARGE SCALE GENOMIC DNA]</scope>
    <source>
        <strain evidence="3 4">DSM 45779</strain>
    </source>
</reference>
<protein>
    <submittedName>
        <fullName evidence="3">Putative Zn finger protein</fullName>
    </submittedName>
</protein>
<keyword evidence="4" id="KW-1185">Reference proteome</keyword>
<dbReference type="AlphaFoldDB" id="A0A4V2FQW7"/>
<dbReference type="InterPro" id="IPR007527">
    <property type="entry name" value="Znf_SWIM"/>
</dbReference>
<keyword evidence="1" id="KW-0862">Zinc</keyword>
<evidence type="ECO:0000256" key="1">
    <source>
        <dbReference type="PROSITE-ProRule" id="PRU00325"/>
    </source>
</evidence>
<organism evidence="3 4">
    <name type="scientific">Pseudonocardia sediminis</name>
    <dbReference type="NCBI Taxonomy" id="1397368"/>
    <lineage>
        <taxon>Bacteria</taxon>
        <taxon>Bacillati</taxon>
        <taxon>Actinomycetota</taxon>
        <taxon>Actinomycetes</taxon>
        <taxon>Pseudonocardiales</taxon>
        <taxon>Pseudonocardiaceae</taxon>
        <taxon>Pseudonocardia</taxon>
    </lineage>
</organism>
<dbReference type="PANTHER" id="PTHR38133">
    <property type="entry name" value="SLR1429 PROTEIN"/>
    <property type="match status" value="1"/>
</dbReference>
<sequence length="280" mass="30303">MSDRPFWADEEYVARKPLRVPGGIQINSTRGAVARTWWSARFIAVLEELGVGGRLTRGRSYARSGQIVSLDVDAGSAVALVQGTRPAPYKARIGLRVWDKEQWGRAEQALADDAFYAATLLAGGMPTEIVEMLDGLGLSLFPDASGELSMDCNCPDATVPCKHLAAVFYLLAERFDADPFELFALRGRDRETLLSNLRERRGGVAAESDEPAAPPASVPPLSEVLNRFYDAAPSGATPPRPPVTSPDAVLDQVPEIPARVRGSTVTDLLRPAYRQLAADE</sequence>
<accession>A0A4V2FQW7</accession>
<keyword evidence="1" id="KW-0479">Metal-binding</keyword>
<dbReference type="PROSITE" id="PS50966">
    <property type="entry name" value="ZF_SWIM"/>
    <property type="match status" value="1"/>
</dbReference>
<dbReference type="OrthoDB" id="188274at2"/>
<evidence type="ECO:0000313" key="4">
    <source>
        <dbReference type="Proteomes" id="UP000291591"/>
    </source>
</evidence>
<dbReference type="EMBL" id="SHKL01000001">
    <property type="protein sequence ID" value="RZT86090.1"/>
    <property type="molecule type" value="Genomic_DNA"/>
</dbReference>
<dbReference type="PANTHER" id="PTHR38133:SF1">
    <property type="entry name" value="SLR1429 PROTEIN"/>
    <property type="match status" value="1"/>
</dbReference>